<evidence type="ECO:0000256" key="1">
    <source>
        <dbReference type="SAM" id="MobiDB-lite"/>
    </source>
</evidence>
<reference evidence="2 3" key="1">
    <citation type="submission" date="2014-11" db="EMBL/GenBank/DDBJ databases">
        <authorList>
            <person name="Zhu J."/>
            <person name="Qi W."/>
            <person name="Song R."/>
        </authorList>
    </citation>
    <scope>NUCLEOTIDE SEQUENCE [LARGE SCALE GENOMIC DNA]</scope>
</reference>
<dbReference type="AlphaFoldDB" id="A0A0G4FAI8"/>
<name>A0A0G4FAI8_VITBC</name>
<dbReference type="VEuPathDB" id="CryptoDB:Vbra_8936"/>
<keyword evidence="3" id="KW-1185">Reference proteome</keyword>
<protein>
    <submittedName>
        <fullName evidence="2">Uncharacterized protein</fullName>
    </submittedName>
</protein>
<sequence length="173" mass="18127">MRLAWHTDSAAVSSSVTGVPGRAGAWEAAAMGSRRCLTAGVCLHTSNRGAGGRCHGHPRGHWREIETQVEPSGAMVSVWRSPQASPFAASRTPTECLGKPSPQMVTEICRSSLWTSRTPSLSGMLVDGSADGPHRRRDARGCGVGPEPPSCLHAGVRSAGGTGGWVHVHPPTY</sequence>
<evidence type="ECO:0000313" key="2">
    <source>
        <dbReference type="EMBL" id="CEM09937.1"/>
    </source>
</evidence>
<feature type="region of interest" description="Disordered" evidence="1">
    <location>
        <begin position="124"/>
        <end position="144"/>
    </location>
</feature>
<organism evidence="2 3">
    <name type="scientific">Vitrella brassicaformis (strain CCMP3155)</name>
    <dbReference type="NCBI Taxonomy" id="1169540"/>
    <lineage>
        <taxon>Eukaryota</taxon>
        <taxon>Sar</taxon>
        <taxon>Alveolata</taxon>
        <taxon>Colpodellida</taxon>
        <taxon>Vitrellaceae</taxon>
        <taxon>Vitrella</taxon>
    </lineage>
</organism>
<dbReference type="Proteomes" id="UP000041254">
    <property type="component" value="Unassembled WGS sequence"/>
</dbReference>
<gene>
    <name evidence="2" type="ORF">Vbra_8936</name>
</gene>
<evidence type="ECO:0000313" key="3">
    <source>
        <dbReference type="Proteomes" id="UP000041254"/>
    </source>
</evidence>
<accession>A0A0G4FAI8</accession>
<dbReference type="InParanoid" id="A0A0G4FAI8"/>
<proteinExistence type="predicted"/>
<dbReference type="EMBL" id="CDMY01000397">
    <property type="protein sequence ID" value="CEM09937.1"/>
    <property type="molecule type" value="Genomic_DNA"/>
</dbReference>